<keyword evidence="1" id="KW-0812">Transmembrane</keyword>
<sequence length="365" mass="42872">MKYYKKLLAISIVPQIIFVKWFGSYPDLVEKYYSEGLYPFISKFLRILFGWIPFSIGDLFYTLLVLSVFRYFYLFGKSIRKTPKQFLQHLGLFLSIAYFIFHLFWGMNYYRLPINEKMNFKIEYSKEELVEFTLKMVKYTNLSQNYLTNDTITAVQIPYSTKDIYIKTLESYSRASTIFPFFEYQTPSLKSSLYSTPLTYMGYGGYLNPFTNEAQVNAIAPKLRLPSISGHEVGHQIGYSSESATNFIGMLVTFSNKDLYFKYASLSHILAYCLSDLKNRDEEAFQIIFAQLSPGVKNNYQELNDFWAQYENPTEPIFKSVFNTFLKANNQERGIESYNAVVGLLVNFDSDFWYTYFWQDLNLQN</sequence>
<dbReference type="Pfam" id="PF12725">
    <property type="entry name" value="DUF3810"/>
    <property type="match status" value="1"/>
</dbReference>
<evidence type="ECO:0000313" key="2">
    <source>
        <dbReference type="EMBL" id="MDT0622736.1"/>
    </source>
</evidence>
<keyword evidence="1" id="KW-1133">Transmembrane helix</keyword>
<name>A0ABU3BKP4_9FLAO</name>
<comment type="caution">
    <text evidence="2">The sequence shown here is derived from an EMBL/GenBank/DDBJ whole genome shotgun (WGS) entry which is preliminary data.</text>
</comment>
<dbReference type="InterPro" id="IPR024294">
    <property type="entry name" value="DUF3810"/>
</dbReference>
<keyword evidence="3" id="KW-1185">Reference proteome</keyword>
<reference evidence="2 3" key="1">
    <citation type="submission" date="2023-09" db="EMBL/GenBank/DDBJ databases">
        <authorList>
            <person name="Rey-Velasco X."/>
        </authorList>
    </citation>
    <scope>NUCLEOTIDE SEQUENCE [LARGE SCALE GENOMIC DNA]</scope>
    <source>
        <strain evidence="2 3">P007</strain>
    </source>
</reference>
<gene>
    <name evidence="2" type="ORF">RM520_13990</name>
</gene>
<keyword evidence="1" id="KW-0472">Membrane</keyword>
<dbReference type="EMBL" id="JAVRHU010000005">
    <property type="protein sequence ID" value="MDT0622736.1"/>
    <property type="molecule type" value="Genomic_DNA"/>
</dbReference>
<evidence type="ECO:0000256" key="1">
    <source>
        <dbReference type="SAM" id="Phobius"/>
    </source>
</evidence>
<evidence type="ECO:0000313" key="3">
    <source>
        <dbReference type="Proteomes" id="UP001250662"/>
    </source>
</evidence>
<accession>A0ABU3BKP4</accession>
<feature type="transmembrane region" description="Helical" evidence="1">
    <location>
        <begin position="44"/>
        <end position="69"/>
    </location>
</feature>
<organism evidence="2 3">
    <name type="scientific">Croceitalea vernalis</name>
    <dbReference type="NCBI Taxonomy" id="3075599"/>
    <lineage>
        <taxon>Bacteria</taxon>
        <taxon>Pseudomonadati</taxon>
        <taxon>Bacteroidota</taxon>
        <taxon>Flavobacteriia</taxon>
        <taxon>Flavobacteriales</taxon>
        <taxon>Flavobacteriaceae</taxon>
        <taxon>Croceitalea</taxon>
    </lineage>
</organism>
<protein>
    <submittedName>
        <fullName evidence="2">DUF3810 domain-containing protein</fullName>
    </submittedName>
</protein>
<feature type="transmembrane region" description="Helical" evidence="1">
    <location>
        <begin position="90"/>
        <end position="110"/>
    </location>
</feature>
<dbReference type="RefSeq" id="WP_311388414.1">
    <property type="nucleotide sequence ID" value="NZ_JAVRHU010000005.1"/>
</dbReference>
<feature type="transmembrane region" description="Helical" evidence="1">
    <location>
        <begin position="7"/>
        <end position="24"/>
    </location>
</feature>
<proteinExistence type="predicted"/>
<dbReference type="Proteomes" id="UP001250662">
    <property type="component" value="Unassembled WGS sequence"/>
</dbReference>